<reference evidence="1" key="1">
    <citation type="journal article" date="2018" name="Genome Announc.">
        <title>Draft Genome Sequence of "Candidatus Phycosocius bacilliformis," an Alphaproteobacterial Ectosymbiont of the Hydrocarbon-Producing Green Alga Botryococcus braunii.</title>
        <authorList>
            <person name="Tanabe Y."/>
            <person name="Yamaguchi H."/>
            <person name="Watanabe M.M."/>
        </authorList>
    </citation>
    <scope>NUCLEOTIDE SEQUENCE [LARGE SCALE GENOMIC DNA]</scope>
    <source>
        <strain evidence="1">BOTRYCO-2</strain>
    </source>
</reference>
<dbReference type="PROSITE" id="PS00092">
    <property type="entry name" value="N6_MTASE"/>
    <property type="match status" value="1"/>
</dbReference>
<accession>A0A2P2E5T0</accession>
<dbReference type="OrthoDB" id="1079385at2"/>
<dbReference type="GO" id="GO:0003676">
    <property type="term" value="F:nucleic acid binding"/>
    <property type="evidence" value="ECO:0007669"/>
    <property type="project" value="InterPro"/>
</dbReference>
<name>A0A2P2E5T0_9PROT</name>
<comment type="caution">
    <text evidence="1">The sequence shown here is derived from an EMBL/GenBank/DDBJ whole genome shotgun (WGS) entry which is preliminary data.</text>
</comment>
<keyword evidence="2" id="KW-1185">Reference proteome</keyword>
<evidence type="ECO:0000313" key="2">
    <source>
        <dbReference type="Proteomes" id="UP000245086"/>
    </source>
</evidence>
<dbReference type="GO" id="GO:0008168">
    <property type="term" value="F:methyltransferase activity"/>
    <property type="evidence" value="ECO:0007669"/>
    <property type="project" value="InterPro"/>
</dbReference>
<dbReference type="EMBL" id="BFBR01000001">
    <property type="protein sequence ID" value="GBF56420.1"/>
    <property type="molecule type" value="Genomic_DNA"/>
</dbReference>
<dbReference type="GO" id="GO:0032259">
    <property type="term" value="P:methylation"/>
    <property type="evidence" value="ECO:0007669"/>
    <property type="project" value="InterPro"/>
</dbReference>
<proteinExistence type="predicted"/>
<dbReference type="Proteomes" id="UP000245086">
    <property type="component" value="Unassembled WGS sequence"/>
</dbReference>
<sequence length="284" mass="31043">MLDSLFDNLPVQLAPVDRLGPIKGRVQPNGIVQGAAAVMAGRIEPVDSLDFFPTPPWVIRCLLGEVLPEITGYVGQLRGKSVVSSVWEPACGAGHMAGPMADFFDVVHASDVADYGFPNLGQPCPRRGSFVAERGLDPLPEPDGGVDWVITNPPFNLSLAFARRALAVARIGVVLLVRLGWLEGIERWRFRQEFPLFCAVSFAQRVAMFKGRWDPDGSSATAYAAMIWLRDNNGNWTSGCGACGEPCLERTYCVAPQADARWWQPQDLDRWGGAWPRLDGVAYG</sequence>
<organism evidence="1 2">
    <name type="scientific">Candidatus Phycosocius bacilliformis</name>
    <dbReference type="NCBI Taxonomy" id="1445552"/>
    <lineage>
        <taxon>Bacteria</taxon>
        <taxon>Pseudomonadati</taxon>
        <taxon>Pseudomonadota</taxon>
        <taxon>Alphaproteobacteria</taxon>
        <taxon>Caulobacterales</taxon>
        <taxon>Caulobacterales incertae sedis</taxon>
        <taxon>Candidatus Phycosocius</taxon>
    </lineage>
</organism>
<protein>
    <recommendedName>
        <fullName evidence="3">Methyltransferase</fullName>
    </recommendedName>
</protein>
<gene>
    <name evidence="1" type="ORF">PbB2_00076</name>
</gene>
<dbReference type="SUPFAM" id="SSF53335">
    <property type="entry name" value="S-adenosyl-L-methionine-dependent methyltransferases"/>
    <property type="match status" value="1"/>
</dbReference>
<dbReference type="InterPro" id="IPR029063">
    <property type="entry name" value="SAM-dependent_MTases_sf"/>
</dbReference>
<dbReference type="RefSeq" id="WP_108983313.1">
    <property type="nucleotide sequence ID" value="NZ_BFBR01000001.1"/>
</dbReference>
<evidence type="ECO:0000313" key="1">
    <source>
        <dbReference type="EMBL" id="GBF56420.1"/>
    </source>
</evidence>
<dbReference type="AlphaFoldDB" id="A0A2P2E5T0"/>
<evidence type="ECO:0008006" key="3">
    <source>
        <dbReference type="Google" id="ProtNLM"/>
    </source>
</evidence>
<dbReference type="InterPro" id="IPR002052">
    <property type="entry name" value="DNA_methylase_N6_adenine_CS"/>
</dbReference>